<dbReference type="SUPFAM" id="SSF57829">
    <property type="entry name" value="Zn-binding ribosomal proteins"/>
    <property type="match status" value="1"/>
</dbReference>
<dbReference type="EMBL" id="JAPMOS010000025">
    <property type="protein sequence ID" value="KAJ4458858.1"/>
    <property type="molecule type" value="Genomic_DNA"/>
</dbReference>
<dbReference type="PANTHER" id="PTHR10768:SF0">
    <property type="entry name" value="RIBOSOMAL PROTEIN L37"/>
    <property type="match status" value="1"/>
</dbReference>
<evidence type="ECO:0000313" key="10">
    <source>
        <dbReference type="EMBL" id="KAJ4458858.1"/>
    </source>
</evidence>
<dbReference type="Pfam" id="PF01907">
    <property type="entry name" value="Ribosomal_L37e"/>
    <property type="match status" value="1"/>
</dbReference>
<accession>A0ABQ8UJ75</accession>
<keyword evidence="3 9" id="KW-0699">rRNA-binding</keyword>
<evidence type="ECO:0000256" key="4">
    <source>
        <dbReference type="ARBA" id="ARBA00022771"/>
    </source>
</evidence>
<comment type="function">
    <text evidence="9">Component of the large ribosomal subunit. The ribosome is a large ribonucleoprotein complex responsible for the synthesis of proteins in the cell.</text>
</comment>
<reference evidence="10" key="1">
    <citation type="journal article" date="2022" name="bioRxiv">
        <title>Genomics of Preaxostyla Flagellates Illuminates Evolutionary Transitions and the Path Towards Mitochondrial Loss.</title>
        <authorList>
            <person name="Novak L.V.F."/>
            <person name="Treitli S.C."/>
            <person name="Pyrih J."/>
            <person name="Halakuc P."/>
            <person name="Pipaliya S.V."/>
            <person name="Vacek V."/>
            <person name="Brzon O."/>
            <person name="Soukal P."/>
            <person name="Eme L."/>
            <person name="Dacks J.B."/>
            <person name="Karnkowska A."/>
            <person name="Elias M."/>
            <person name="Hampl V."/>
        </authorList>
    </citation>
    <scope>NUCLEOTIDE SEQUENCE</scope>
    <source>
        <strain evidence="10">RCP-MX</strain>
    </source>
</reference>
<dbReference type="InterPro" id="IPR011332">
    <property type="entry name" value="Ribosomal_zn-bd"/>
</dbReference>
<sequence>MTKGTQSFGLRHTKTHIICPRCGHRAFHCQDKICASCAYPQARLRKFGWSVKANRRRTTGTGRMRHLKLVQRRFKNQFTEGHVAHPKVVKAAPKQQ</sequence>
<keyword evidence="4" id="KW-0863">Zinc-finger</keyword>
<keyword evidence="7 9" id="KW-0689">Ribosomal protein</keyword>
<name>A0ABQ8UJ75_9EUKA</name>
<dbReference type="InterPro" id="IPR011331">
    <property type="entry name" value="Ribosomal_eL37/eL43"/>
</dbReference>
<evidence type="ECO:0000256" key="1">
    <source>
        <dbReference type="ARBA" id="ARBA00009805"/>
    </source>
</evidence>
<keyword evidence="2 9" id="KW-0479">Metal-binding</keyword>
<dbReference type="Gene3D" id="2.20.25.30">
    <property type="match status" value="1"/>
</dbReference>
<organism evidence="10 11">
    <name type="scientific">Paratrimastix pyriformis</name>
    <dbReference type="NCBI Taxonomy" id="342808"/>
    <lineage>
        <taxon>Eukaryota</taxon>
        <taxon>Metamonada</taxon>
        <taxon>Preaxostyla</taxon>
        <taxon>Paratrimastigidae</taxon>
        <taxon>Paratrimastix</taxon>
    </lineage>
</organism>
<keyword evidence="11" id="KW-1185">Reference proteome</keyword>
<comment type="caution">
    <text evidence="10">The sequence shown here is derived from an EMBL/GenBank/DDBJ whole genome shotgun (WGS) entry which is preliminary data.</text>
</comment>
<evidence type="ECO:0000313" key="11">
    <source>
        <dbReference type="Proteomes" id="UP001141327"/>
    </source>
</evidence>
<dbReference type="GO" id="GO:0005840">
    <property type="term" value="C:ribosome"/>
    <property type="evidence" value="ECO:0007669"/>
    <property type="project" value="UniProtKB-KW"/>
</dbReference>
<dbReference type="InterPro" id="IPR001569">
    <property type="entry name" value="Ribosomal_eL37"/>
</dbReference>
<dbReference type="PANTHER" id="PTHR10768">
    <property type="entry name" value="60S RIBOSOMAL PROTEIN L37"/>
    <property type="match status" value="1"/>
</dbReference>
<dbReference type="PROSITE" id="PS01077">
    <property type="entry name" value="RIBOSOMAL_L37E"/>
    <property type="match status" value="1"/>
</dbReference>
<dbReference type="Proteomes" id="UP001141327">
    <property type="component" value="Unassembled WGS sequence"/>
</dbReference>
<evidence type="ECO:0000256" key="7">
    <source>
        <dbReference type="ARBA" id="ARBA00022980"/>
    </source>
</evidence>
<keyword evidence="6 9" id="KW-0694">RNA-binding</keyword>
<dbReference type="InterPro" id="IPR018267">
    <property type="entry name" value="Ribosomal_eL37_CS"/>
</dbReference>
<evidence type="ECO:0000256" key="5">
    <source>
        <dbReference type="ARBA" id="ARBA00022833"/>
    </source>
</evidence>
<evidence type="ECO:0000256" key="2">
    <source>
        <dbReference type="ARBA" id="ARBA00022723"/>
    </source>
</evidence>
<evidence type="ECO:0000256" key="3">
    <source>
        <dbReference type="ARBA" id="ARBA00022730"/>
    </source>
</evidence>
<gene>
    <name evidence="10" type="ORF">PAPYR_5387</name>
</gene>
<evidence type="ECO:0000256" key="6">
    <source>
        <dbReference type="ARBA" id="ARBA00022884"/>
    </source>
</evidence>
<keyword evidence="5 9" id="KW-0862">Zinc</keyword>
<keyword evidence="8 9" id="KW-0687">Ribonucleoprotein</keyword>
<evidence type="ECO:0000256" key="9">
    <source>
        <dbReference type="RuleBase" id="RU000576"/>
    </source>
</evidence>
<proteinExistence type="inferred from homology"/>
<evidence type="ECO:0000256" key="8">
    <source>
        <dbReference type="ARBA" id="ARBA00023274"/>
    </source>
</evidence>
<protein>
    <recommendedName>
        <fullName evidence="9">Ribosomal protein L37</fullName>
    </recommendedName>
</protein>
<comment type="similarity">
    <text evidence="1 9">Belongs to the eukaryotic ribosomal protein eL37 family.</text>
</comment>